<dbReference type="RefSeq" id="WP_107585524.1">
    <property type="nucleotide sequence ID" value="NZ_PZJJ01000021.1"/>
</dbReference>
<dbReference type="InterPro" id="IPR025889">
    <property type="entry name" value="GSP17M-like_dom"/>
</dbReference>
<dbReference type="AlphaFoldDB" id="A0A2T4U4L0"/>
<organism evidence="2 3">
    <name type="scientific">Alkalicoccus saliphilus</name>
    <dbReference type="NCBI Taxonomy" id="200989"/>
    <lineage>
        <taxon>Bacteria</taxon>
        <taxon>Bacillati</taxon>
        <taxon>Bacillota</taxon>
        <taxon>Bacilli</taxon>
        <taxon>Bacillales</taxon>
        <taxon>Bacillaceae</taxon>
        <taxon>Alkalicoccus</taxon>
    </lineage>
</organism>
<feature type="domain" description="General stress protein 17M-like" evidence="1">
    <location>
        <begin position="5"/>
        <end position="116"/>
    </location>
</feature>
<proteinExistence type="predicted"/>
<keyword evidence="3" id="KW-1185">Reference proteome</keyword>
<name>A0A2T4U4L0_9BACI</name>
<sequence length="133" mass="14760">MAKRVIGVYEGEIEAKEVVESLEKEGYQPFEVVLMTNDADTTSWLRDETDAKVDSADAHHTQTDGDNASFWKKVKEAAKGNISFHGKDLDNSGKSLVEYGLTPEQADVYKSEIQDGKVLVLVPEEPSQKKQSN</sequence>
<dbReference type="EMBL" id="PZJJ01000021">
    <property type="protein sequence ID" value="PTL38295.1"/>
    <property type="molecule type" value="Genomic_DNA"/>
</dbReference>
<gene>
    <name evidence="2" type="ORF">C6Y45_12285</name>
</gene>
<protein>
    <recommendedName>
        <fullName evidence="1">General stress protein 17M-like domain-containing protein</fullName>
    </recommendedName>
</protein>
<evidence type="ECO:0000259" key="1">
    <source>
        <dbReference type="Pfam" id="PF11181"/>
    </source>
</evidence>
<evidence type="ECO:0000313" key="3">
    <source>
        <dbReference type="Proteomes" id="UP000240509"/>
    </source>
</evidence>
<dbReference type="Pfam" id="PF11181">
    <property type="entry name" value="YflT"/>
    <property type="match status" value="1"/>
</dbReference>
<evidence type="ECO:0000313" key="2">
    <source>
        <dbReference type="EMBL" id="PTL38295.1"/>
    </source>
</evidence>
<comment type="caution">
    <text evidence="2">The sequence shown here is derived from an EMBL/GenBank/DDBJ whole genome shotgun (WGS) entry which is preliminary data.</text>
</comment>
<reference evidence="2 3" key="1">
    <citation type="submission" date="2018-03" db="EMBL/GenBank/DDBJ databases">
        <title>Alkalicoccus saliphilus sp. nov., isolated from a mineral pool.</title>
        <authorList>
            <person name="Zhao B."/>
        </authorList>
    </citation>
    <scope>NUCLEOTIDE SEQUENCE [LARGE SCALE GENOMIC DNA]</scope>
    <source>
        <strain evidence="2 3">6AG</strain>
    </source>
</reference>
<dbReference type="OrthoDB" id="2678178at2"/>
<dbReference type="Proteomes" id="UP000240509">
    <property type="component" value="Unassembled WGS sequence"/>
</dbReference>
<accession>A0A2T4U4L0</accession>